<evidence type="ECO:0000313" key="2">
    <source>
        <dbReference type="Proteomes" id="UP000464754"/>
    </source>
</evidence>
<protein>
    <submittedName>
        <fullName evidence="1">Uncharacterized protein</fullName>
    </submittedName>
</protein>
<sequence length="195" mass="21757">MSIKKGRFYLTFKSSLIAFFLIKFFVNYSQPFCNLTATLQLAKQKNYQMHSEKKEDVFVVNLTKEEEQSENIIEEPVVCQKDTLSKKIVVISSEVMGQGDDVLGNVLMKGFIYALTQMDVLPSCVIFYNGGLKLACKGSAVLEDLKTLESLGVEILSCGTCLSHYGLVDEVAIGQVTNMYEIVERQMLASGVIRP</sequence>
<dbReference type="Proteomes" id="UP000464754">
    <property type="component" value="Chromosome"/>
</dbReference>
<dbReference type="EMBL" id="AP019695">
    <property type="protein sequence ID" value="BBK22709.1"/>
    <property type="molecule type" value="Genomic_DNA"/>
</dbReference>
<dbReference type="AlphaFoldDB" id="A0A6N4TIY6"/>
<reference evidence="2" key="1">
    <citation type="submission" date="2019-05" db="EMBL/GenBank/DDBJ databases">
        <title>Complete genome sequencing of Absiella argi strain JCM 30884.</title>
        <authorList>
            <person name="Sakamoto M."/>
            <person name="Murakami T."/>
            <person name="Mori H."/>
        </authorList>
    </citation>
    <scope>NUCLEOTIDE SEQUENCE [LARGE SCALE GENOMIC DNA]</scope>
    <source>
        <strain evidence="2">JCM 30884</strain>
    </source>
</reference>
<dbReference type="NCBIfam" id="TIGR03527">
    <property type="entry name" value="selenium_YedF"/>
    <property type="match status" value="1"/>
</dbReference>
<accession>A0A6N4TIY6</accession>
<keyword evidence="2" id="KW-1185">Reference proteome</keyword>
<proteinExistence type="predicted"/>
<dbReference type="KEGG" id="aarg:Aargi30884_16120"/>
<name>A0A6N4TIY6_9FIRM</name>
<gene>
    <name evidence="1" type="ORF">Aargi30884_16120</name>
</gene>
<evidence type="ECO:0000313" key="1">
    <source>
        <dbReference type="EMBL" id="BBK22709.1"/>
    </source>
</evidence>
<dbReference type="SUPFAM" id="SSF75169">
    <property type="entry name" value="DsrEFH-like"/>
    <property type="match status" value="1"/>
</dbReference>
<dbReference type="InterPro" id="IPR019870">
    <property type="entry name" value="Se_metab_YedF"/>
</dbReference>
<organism evidence="1 2">
    <name type="scientific">Amedibacterium intestinale</name>
    <dbReference type="NCBI Taxonomy" id="2583452"/>
    <lineage>
        <taxon>Bacteria</taxon>
        <taxon>Bacillati</taxon>
        <taxon>Bacillota</taxon>
        <taxon>Erysipelotrichia</taxon>
        <taxon>Erysipelotrichales</taxon>
        <taxon>Erysipelotrichaceae</taxon>
        <taxon>Amedibacterium</taxon>
    </lineage>
</organism>
<dbReference type="InterPro" id="IPR027396">
    <property type="entry name" value="DsrEFH-like"/>
</dbReference>